<protein>
    <submittedName>
        <fullName evidence="4">Glycosyltransferase</fullName>
        <ecNumber evidence="4">2.4.-.-</ecNumber>
    </submittedName>
</protein>
<dbReference type="InterPro" id="IPR001173">
    <property type="entry name" value="Glyco_trans_2-like"/>
</dbReference>
<dbReference type="Pfam" id="PF00535">
    <property type="entry name" value="Glycos_transf_2"/>
    <property type="match status" value="2"/>
</dbReference>
<evidence type="ECO:0000313" key="5">
    <source>
        <dbReference type="Proteomes" id="UP001244136"/>
    </source>
</evidence>
<keyword evidence="1 4" id="KW-0328">Glycosyltransferase</keyword>
<dbReference type="RefSeq" id="WP_281144780.1">
    <property type="nucleotide sequence ID" value="NZ_CP123967.1"/>
</dbReference>
<keyword evidence="5" id="KW-1185">Reference proteome</keyword>
<dbReference type="PANTHER" id="PTHR22916:SF51">
    <property type="entry name" value="GLYCOSYLTRANSFERASE EPSH-RELATED"/>
    <property type="match status" value="1"/>
</dbReference>
<feature type="domain" description="Glycosyltransferase 2-like" evidence="3">
    <location>
        <begin position="6"/>
        <end position="174"/>
    </location>
</feature>
<dbReference type="EMBL" id="CP123967">
    <property type="protein sequence ID" value="WGT47039.1"/>
    <property type="molecule type" value="Genomic_DNA"/>
</dbReference>
<dbReference type="Gene3D" id="3.90.550.10">
    <property type="entry name" value="Spore Coat Polysaccharide Biosynthesis Protein SpsA, Chain A"/>
    <property type="match status" value="2"/>
</dbReference>
<dbReference type="EC" id="2.4.-.-" evidence="4"/>
<proteinExistence type="predicted"/>
<reference evidence="4 5" key="1">
    <citation type="journal article" date="2008" name="Int. J. Syst. Evol. Microbiol.">
        <title>Tessaracoccus flavescens sp. nov., isolated from marine sediment.</title>
        <authorList>
            <person name="Lee D.W."/>
            <person name="Lee S.D."/>
        </authorList>
    </citation>
    <scope>NUCLEOTIDE SEQUENCE [LARGE SCALE GENOMIC DNA]</scope>
    <source>
        <strain evidence="4 5">T21</strain>
    </source>
</reference>
<evidence type="ECO:0000313" key="4">
    <source>
        <dbReference type="EMBL" id="WGT47039.1"/>
    </source>
</evidence>
<evidence type="ECO:0000259" key="3">
    <source>
        <dbReference type="Pfam" id="PF00535"/>
    </source>
</evidence>
<gene>
    <name evidence="4" type="ORF">QH948_13110</name>
</gene>
<evidence type="ECO:0000256" key="1">
    <source>
        <dbReference type="ARBA" id="ARBA00022676"/>
    </source>
</evidence>
<accession>A0ABY8PX36</accession>
<dbReference type="Proteomes" id="UP001244136">
    <property type="component" value="Chromosome"/>
</dbReference>
<sequence length="732" mass="80613">MQPVVSVVVPVHNSAEHLSSTLQAIGAQSLDSIEIVLVDDGSTDASPSIMENFARDDSRVRIIPGPCTGSAGDARNAGLAVARGLYVSFLDSDDLFLPKMLETLVERAEVDRADVVACRFQTLNSLTGETERADWMLRVDDLPRSLPFAPEDAGDRLFFAFNASAWNKLFRRDFLVTAGLRFQSLRRTNDAYFTYIALALACRISYVDEVLVSYRIEQSSGLQATVDEDPLEFAEALDAIRERLLDEGLLPVYQRAFDNLVVSMSSSSLRRQRTPSSFMQLYAGLPSMLMRRFSMAGLSGDYFLRADLAAAYGRFTTESAAEFLFHENRRVAGEARTSQREARETLRLASLGGGAHAGSSGAEDLPPRPSLHLPAQFDVSVIIPVYNSLAFVREAVTSALGQSGVRMQVICVDDGSNDGSGELLDHVASGDERVTVVHQTNAGLSAARNAGLALATGRYVCFLDSDDLWLDDQLAELLGRAEAESLDLLLFDGESIREEGVEDSAWRRYATYYQRSSVYRSVTTGAGMAASMNQNSDYRASACLYLIRRDLLGDGGLQFVRGLIHEDNLFTLEALLSATRVGHSSVPFYGRRVRPESIMTASSRFASARSYFYVWVAMLRLLRYRDFGDATVNHELGAIAHSMFRAARNNAVSLSEEMIDSIGELDPAADAQSLFVLFRRTWGQDRARKKLERRLRTAEAAGQAAAPVIPARRSVPARLATKFRRLAAKLRS</sequence>
<dbReference type="GO" id="GO:0016757">
    <property type="term" value="F:glycosyltransferase activity"/>
    <property type="evidence" value="ECO:0007669"/>
    <property type="project" value="UniProtKB-KW"/>
</dbReference>
<dbReference type="CDD" id="cd00761">
    <property type="entry name" value="Glyco_tranf_GTA_type"/>
    <property type="match status" value="2"/>
</dbReference>
<organism evidence="4 5">
    <name type="scientific">Tessaracoccus lacteus</name>
    <dbReference type="NCBI Taxonomy" id="3041766"/>
    <lineage>
        <taxon>Bacteria</taxon>
        <taxon>Bacillati</taxon>
        <taxon>Actinomycetota</taxon>
        <taxon>Actinomycetes</taxon>
        <taxon>Propionibacteriales</taxon>
        <taxon>Propionibacteriaceae</taxon>
        <taxon>Tessaracoccus</taxon>
    </lineage>
</organism>
<feature type="domain" description="Glycosyltransferase 2-like" evidence="3">
    <location>
        <begin position="380"/>
        <end position="534"/>
    </location>
</feature>
<keyword evidence="2 4" id="KW-0808">Transferase</keyword>
<dbReference type="SUPFAM" id="SSF53448">
    <property type="entry name" value="Nucleotide-diphospho-sugar transferases"/>
    <property type="match status" value="2"/>
</dbReference>
<name>A0ABY8PX36_9ACTN</name>
<dbReference type="PANTHER" id="PTHR22916">
    <property type="entry name" value="GLYCOSYLTRANSFERASE"/>
    <property type="match status" value="1"/>
</dbReference>
<evidence type="ECO:0000256" key="2">
    <source>
        <dbReference type="ARBA" id="ARBA00022679"/>
    </source>
</evidence>
<dbReference type="InterPro" id="IPR029044">
    <property type="entry name" value="Nucleotide-diphossugar_trans"/>
</dbReference>